<gene>
    <name evidence="1" type="ORF">QYF49_18810</name>
</gene>
<evidence type="ECO:0000313" key="2">
    <source>
        <dbReference type="Proteomes" id="UP001168694"/>
    </source>
</evidence>
<protein>
    <submittedName>
        <fullName evidence="1">YxcD family protein</fullName>
    </submittedName>
</protein>
<dbReference type="Pfam" id="PF10850">
    <property type="entry name" value="DUF2653"/>
    <property type="match status" value="1"/>
</dbReference>
<dbReference type="Proteomes" id="UP001168694">
    <property type="component" value="Unassembled WGS sequence"/>
</dbReference>
<name>A0ABT8EAV1_9BACL</name>
<proteinExistence type="predicted"/>
<dbReference type="RefSeq" id="WP_290401143.1">
    <property type="nucleotide sequence ID" value="NZ_JAUHLN010000004.1"/>
</dbReference>
<comment type="caution">
    <text evidence="1">The sequence shown here is derived from an EMBL/GenBank/DDBJ whole genome shotgun (WGS) entry which is preliminary data.</text>
</comment>
<sequence>MEQIKLYEQDIVNALCLFHAHKKEVEAEDVQVELLYDDDYGFSAEVHVGGRKQVLIEANLIEAIRFYLDNEMNINSFSAGLELALDEEEGIVAYVKIR</sequence>
<keyword evidence="2" id="KW-1185">Reference proteome</keyword>
<evidence type="ECO:0000313" key="1">
    <source>
        <dbReference type="EMBL" id="MDN4075025.1"/>
    </source>
</evidence>
<dbReference type="InterPro" id="IPR020516">
    <property type="entry name" value="Uncharacterised_YxcD"/>
</dbReference>
<dbReference type="EMBL" id="JAUHLN010000004">
    <property type="protein sequence ID" value="MDN4075025.1"/>
    <property type="molecule type" value="Genomic_DNA"/>
</dbReference>
<reference evidence="1" key="1">
    <citation type="submission" date="2023-06" db="EMBL/GenBank/DDBJ databases">
        <title>Draft Genome Sequences of Representative Paenibacillus Polymyxa, Bacillus cereus, Fictibacillus sp., and Brevibacillus agri Strains Isolated from Amazonian Dark Earth.</title>
        <authorList>
            <person name="Pellegrinetti T.A."/>
            <person name="Cunha I.C.M."/>
            <person name="Chaves M.G."/>
            <person name="Freitas A.S."/>
            <person name="Silva A.V.R."/>
            <person name="Tsai S.M."/>
            <person name="Mendes L.W."/>
        </authorList>
    </citation>
    <scope>NUCLEOTIDE SEQUENCE</scope>
    <source>
        <strain evidence="1">CENA-BCM004</strain>
    </source>
</reference>
<accession>A0ABT8EAV1</accession>
<organism evidence="1 2">
    <name type="scientific">Fictibacillus terranigra</name>
    <dbReference type="NCBI Taxonomy" id="3058424"/>
    <lineage>
        <taxon>Bacteria</taxon>
        <taxon>Bacillati</taxon>
        <taxon>Bacillota</taxon>
        <taxon>Bacilli</taxon>
        <taxon>Bacillales</taxon>
        <taxon>Fictibacillaceae</taxon>
        <taxon>Fictibacillus</taxon>
    </lineage>
</organism>